<dbReference type="OrthoDB" id="529320at2"/>
<evidence type="ECO:0000313" key="2">
    <source>
        <dbReference type="Proteomes" id="UP000199687"/>
    </source>
</evidence>
<reference evidence="1 2" key="1">
    <citation type="submission" date="2016-10" db="EMBL/GenBank/DDBJ databases">
        <authorList>
            <person name="de Groot N.N."/>
        </authorList>
    </citation>
    <scope>NUCLEOTIDE SEQUENCE [LARGE SCALE GENOMIC DNA]</scope>
    <source>
        <strain evidence="1 2">CGMCC 1.7727</strain>
    </source>
</reference>
<dbReference type="InterPro" id="IPR011009">
    <property type="entry name" value="Kinase-like_dom_sf"/>
</dbReference>
<dbReference type="STRING" id="531814.SAMN04487944_10681"/>
<evidence type="ECO:0000313" key="1">
    <source>
        <dbReference type="EMBL" id="SER57008.1"/>
    </source>
</evidence>
<keyword evidence="2" id="KW-1185">Reference proteome</keyword>
<dbReference type="Proteomes" id="UP000199687">
    <property type="component" value="Unassembled WGS sequence"/>
</dbReference>
<protein>
    <recommendedName>
        <fullName evidence="3">Serine/threonine protein kinase</fullName>
    </recommendedName>
</protein>
<proteinExistence type="predicted"/>
<dbReference type="Gene3D" id="1.10.510.10">
    <property type="entry name" value="Transferase(Phosphotransferase) domain 1"/>
    <property type="match status" value="1"/>
</dbReference>
<organism evidence="1 2">
    <name type="scientific">Gracilibacillus ureilyticus</name>
    <dbReference type="NCBI Taxonomy" id="531814"/>
    <lineage>
        <taxon>Bacteria</taxon>
        <taxon>Bacillati</taxon>
        <taxon>Bacillota</taxon>
        <taxon>Bacilli</taxon>
        <taxon>Bacillales</taxon>
        <taxon>Bacillaceae</taxon>
        <taxon>Gracilibacillus</taxon>
    </lineage>
</organism>
<evidence type="ECO:0008006" key="3">
    <source>
        <dbReference type="Google" id="ProtNLM"/>
    </source>
</evidence>
<dbReference type="AlphaFoldDB" id="A0A1H9Q9C7"/>
<dbReference type="EMBL" id="FOGL01000006">
    <property type="protein sequence ID" value="SER57008.1"/>
    <property type="molecule type" value="Genomic_DNA"/>
</dbReference>
<dbReference type="SUPFAM" id="SSF56112">
    <property type="entry name" value="Protein kinase-like (PK-like)"/>
    <property type="match status" value="1"/>
</dbReference>
<sequence>MNEQWKDAEKYLEQIKIAANSNNDPVTIRGYFDQLKCIGIGTDAAVFQFVNLPDYAFKIYAAGKEYKIEQEAKIYHMIGESQFFSTCFGQSKHFLVLKYEKGITLYDCILRGIKIPEQVIQDVDCARDHARNCGLNPRDIHLKNILLQNGRAKIIDVSEYLATGNDYRWEHLKKAYVNYYHLIEGKSVPHFFVETIRKWYYHQNVTQENIDDFIQTISKLIKFWQ</sequence>
<name>A0A1H9Q9C7_9BACI</name>
<gene>
    <name evidence="1" type="ORF">SAMN04487944_10681</name>
</gene>
<accession>A0A1H9Q9C7</accession>
<dbReference type="RefSeq" id="WP_089740323.1">
    <property type="nucleotide sequence ID" value="NZ_FOGL01000006.1"/>
</dbReference>